<dbReference type="GO" id="GO:0006508">
    <property type="term" value="P:proteolysis"/>
    <property type="evidence" value="ECO:0007669"/>
    <property type="project" value="UniProtKB-KW"/>
</dbReference>
<evidence type="ECO:0000256" key="11">
    <source>
        <dbReference type="ARBA" id="ARBA00023145"/>
    </source>
</evidence>
<dbReference type="CDD" id="cd09596">
    <property type="entry name" value="M36"/>
    <property type="match status" value="1"/>
</dbReference>
<comment type="cofactor">
    <cofactor evidence="1">
        <name>Zn(2+)</name>
        <dbReference type="ChEBI" id="CHEBI:29105"/>
    </cofactor>
</comment>
<accession>A0A1I5RE25</accession>
<evidence type="ECO:0000256" key="3">
    <source>
        <dbReference type="ARBA" id="ARBA00006006"/>
    </source>
</evidence>
<dbReference type="InterPro" id="IPR026444">
    <property type="entry name" value="Secre_tail"/>
</dbReference>
<feature type="domain" description="PA" evidence="13">
    <location>
        <begin position="473"/>
        <end position="557"/>
    </location>
</feature>
<dbReference type="Pfam" id="PF18962">
    <property type="entry name" value="Por_Secre_tail"/>
    <property type="match status" value="1"/>
</dbReference>
<comment type="similarity">
    <text evidence="3">Belongs to the peptidase M36 family.</text>
</comment>
<evidence type="ECO:0000256" key="9">
    <source>
        <dbReference type="ARBA" id="ARBA00022833"/>
    </source>
</evidence>
<keyword evidence="9" id="KW-0862">Zinc</keyword>
<keyword evidence="7 12" id="KW-0732">Signal</keyword>
<keyword evidence="10" id="KW-0482">Metalloprotease</keyword>
<sequence>MKSGILQLKTAMLLLAVLCSSVNWLFAQQLTDASALSLIKNNASLIGLTKTELQNVRISAAYIDKTSGATLVYAQQTYKGVDVFNSIQTYSFKNGKLFSKAGTRIDNIADMANSKTGRPTVTPANAASTVASHLHLAAAFAVAKQITDKEFDFGNMNISSVNVVSKLYWLPDEDNRNAVLTWQVEIQPRGSSDYWLVNVDALKGQVISKLNLTVKCKWNGPRLDAVDADKLEWDNVAAPVEDEPESTEAISSAKYKVIPFPAESPLHPGGTPAVKSNPWSLAGSGNDATTLKWNDDGTTSYDSSRGNNVLAQEDANGNNGFGIGAHSSTAVPNLTFNYTPNFNNAPSAAANQQFAITNLFYWNNIMHDISYRYGFDEVSGNFQKNNLGRGGKANDFVLADAQDGSGTDNANFATPKDGSSPRMQMFLWSANAVVNVTKPDAIKGKKANKESNFSTANKLSNVGPVQGRVILYADDAGNTTHLGCGAAANPAQLNGKIALIYRGDCGFTDKVKNAQNAGAIAAIMVDNIPGEYPITMGGTDNTITIPAVMVGYETGETMKENIEAGNIVRAKLSAGVQIDGDLDNGVVAHEYTHGISNRLTGGPNAASCLSNKEQMGEGWSDYMALMVTTNWKTATVADSSKSRPMGTYAFGQTPDGPGIRYYPYSIDLNVNPWTYDSLKLSSRIPNGILNYDSHVVGEVWCNMLWNMTWAIIKDKGIGTNIYNAGGKFGNQIALQLVIEGMKLQPCSPGFVDGRNAILKADTLLYGAAYSATIWKAFASRGLGYNASQGSAGSLKDGVADYSLPPSLFAKAAQPKAEEAVAAKILASLSLAPNPANKKVTLTIAGNKQSLKVSLLSENGQVLRSFNMAGQILEINLPKLASGIYYVKITGENFSETRKILVNQQ</sequence>
<dbReference type="InterPro" id="IPR001842">
    <property type="entry name" value="Peptidase_M36"/>
</dbReference>
<proteinExistence type="inferred from homology"/>
<name>A0A1I5RE25_9BACT</name>
<dbReference type="PANTHER" id="PTHR33478">
    <property type="entry name" value="EXTRACELLULAR METALLOPROTEINASE MEP"/>
    <property type="match status" value="1"/>
</dbReference>
<evidence type="ECO:0000256" key="7">
    <source>
        <dbReference type="ARBA" id="ARBA00022729"/>
    </source>
</evidence>
<feature type="signal peptide" evidence="12">
    <location>
        <begin position="1"/>
        <end position="27"/>
    </location>
</feature>
<dbReference type="Pfam" id="PF02225">
    <property type="entry name" value="PA"/>
    <property type="match status" value="1"/>
</dbReference>
<dbReference type="Gene3D" id="3.10.170.10">
    <property type="match status" value="1"/>
</dbReference>
<dbReference type="NCBIfam" id="TIGR04183">
    <property type="entry name" value="Por_Secre_tail"/>
    <property type="match status" value="1"/>
</dbReference>
<dbReference type="InterPro" id="IPR027268">
    <property type="entry name" value="Peptidase_M4/M1_CTD_sf"/>
</dbReference>
<dbReference type="Gene3D" id="1.10.390.10">
    <property type="entry name" value="Neutral Protease Domain 2"/>
    <property type="match status" value="1"/>
</dbReference>
<evidence type="ECO:0000256" key="4">
    <source>
        <dbReference type="ARBA" id="ARBA00022525"/>
    </source>
</evidence>
<evidence type="ECO:0000259" key="14">
    <source>
        <dbReference type="Pfam" id="PF07504"/>
    </source>
</evidence>
<feature type="domain" description="FTP" evidence="14">
    <location>
        <begin position="58"/>
        <end position="99"/>
    </location>
</feature>
<feature type="chain" id="PRO_5011659282" evidence="12">
    <location>
        <begin position="28"/>
        <end position="904"/>
    </location>
</feature>
<keyword evidence="5" id="KW-0645">Protease</keyword>
<evidence type="ECO:0000256" key="6">
    <source>
        <dbReference type="ARBA" id="ARBA00022723"/>
    </source>
</evidence>
<keyword evidence="6" id="KW-0479">Metal-binding</keyword>
<keyword evidence="8" id="KW-0378">Hydrolase</keyword>
<evidence type="ECO:0000256" key="5">
    <source>
        <dbReference type="ARBA" id="ARBA00022670"/>
    </source>
</evidence>
<dbReference type="RefSeq" id="WP_090653603.1">
    <property type="nucleotide sequence ID" value="NZ_FOXQ01000001.1"/>
</dbReference>
<dbReference type="Pfam" id="PF07504">
    <property type="entry name" value="FTP"/>
    <property type="match status" value="1"/>
</dbReference>
<evidence type="ECO:0000256" key="10">
    <source>
        <dbReference type="ARBA" id="ARBA00023049"/>
    </source>
</evidence>
<evidence type="ECO:0000256" key="2">
    <source>
        <dbReference type="ARBA" id="ARBA00004613"/>
    </source>
</evidence>
<feature type="domain" description="Secretion system C-terminal sorting" evidence="15">
    <location>
        <begin position="832"/>
        <end position="901"/>
    </location>
</feature>
<evidence type="ECO:0000256" key="1">
    <source>
        <dbReference type="ARBA" id="ARBA00001947"/>
    </source>
</evidence>
<keyword evidence="17" id="KW-1185">Reference proteome</keyword>
<dbReference type="GO" id="GO:0004222">
    <property type="term" value="F:metalloendopeptidase activity"/>
    <property type="evidence" value="ECO:0007669"/>
    <property type="project" value="InterPro"/>
</dbReference>
<dbReference type="Gene3D" id="3.10.450.490">
    <property type="match status" value="1"/>
</dbReference>
<protein>
    <submittedName>
        <fullName evidence="16">Por secretion system C-terminal sorting domain-containing protein</fullName>
    </submittedName>
</protein>
<dbReference type="PRINTS" id="PR00999">
    <property type="entry name" value="FUNGALYSIN"/>
</dbReference>
<keyword evidence="4" id="KW-0964">Secreted</keyword>
<keyword evidence="11" id="KW-0865">Zymogen</keyword>
<evidence type="ECO:0000259" key="15">
    <source>
        <dbReference type="Pfam" id="PF18962"/>
    </source>
</evidence>
<evidence type="ECO:0000256" key="12">
    <source>
        <dbReference type="SAM" id="SignalP"/>
    </source>
</evidence>
<dbReference type="InterPro" id="IPR003137">
    <property type="entry name" value="PA_domain"/>
</dbReference>
<dbReference type="InterPro" id="IPR046450">
    <property type="entry name" value="PA_dom_sf"/>
</dbReference>
<dbReference type="SUPFAM" id="SSF52025">
    <property type="entry name" value="PA domain"/>
    <property type="match status" value="1"/>
</dbReference>
<dbReference type="InterPro" id="IPR011096">
    <property type="entry name" value="FTP_domain"/>
</dbReference>
<evidence type="ECO:0000256" key="8">
    <source>
        <dbReference type="ARBA" id="ARBA00022801"/>
    </source>
</evidence>
<comment type="subcellular location">
    <subcellularLocation>
        <location evidence="2">Secreted</location>
    </subcellularLocation>
</comment>
<dbReference type="CDD" id="cd04818">
    <property type="entry name" value="PA_subtilisin_1"/>
    <property type="match status" value="1"/>
</dbReference>
<dbReference type="GO" id="GO:0005615">
    <property type="term" value="C:extracellular space"/>
    <property type="evidence" value="ECO:0007669"/>
    <property type="project" value="InterPro"/>
</dbReference>
<evidence type="ECO:0000313" key="17">
    <source>
        <dbReference type="Proteomes" id="UP000199031"/>
    </source>
</evidence>
<dbReference type="Pfam" id="PF02128">
    <property type="entry name" value="Peptidase_M36"/>
    <property type="match status" value="1"/>
</dbReference>
<dbReference type="Proteomes" id="UP000199031">
    <property type="component" value="Unassembled WGS sequence"/>
</dbReference>
<dbReference type="OrthoDB" id="5377264at2"/>
<dbReference type="GO" id="GO:0008270">
    <property type="term" value="F:zinc ion binding"/>
    <property type="evidence" value="ECO:0007669"/>
    <property type="project" value="InterPro"/>
</dbReference>
<reference evidence="16 17" key="1">
    <citation type="submission" date="2016-10" db="EMBL/GenBank/DDBJ databases">
        <authorList>
            <person name="de Groot N.N."/>
        </authorList>
    </citation>
    <scope>NUCLEOTIDE SEQUENCE [LARGE SCALE GENOMIC DNA]</scope>
    <source>
        <strain evidence="16 17">DSM 28286</strain>
    </source>
</reference>
<dbReference type="Gene3D" id="3.50.30.30">
    <property type="match status" value="1"/>
</dbReference>
<dbReference type="AlphaFoldDB" id="A0A1I5RE25"/>
<evidence type="ECO:0000259" key="13">
    <source>
        <dbReference type="Pfam" id="PF02225"/>
    </source>
</evidence>
<dbReference type="InterPro" id="IPR050371">
    <property type="entry name" value="Fungal_virulence_M36"/>
</dbReference>
<evidence type="ECO:0000313" key="16">
    <source>
        <dbReference type="EMBL" id="SFP56630.1"/>
    </source>
</evidence>
<dbReference type="STRING" id="1465490.SAMN05444277_101201"/>
<dbReference type="SUPFAM" id="SSF55486">
    <property type="entry name" value="Metalloproteases ('zincins'), catalytic domain"/>
    <property type="match status" value="1"/>
</dbReference>
<dbReference type="EMBL" id="FOXQ01000001">
    <property type="protein sequence ID" value="SFP56630.1"/>
    <property type="molecule type" value="Genomic_DNA"/>
</dbReference>
<dbReference type="PANTHER" id="PTHR33478:SF1">
    <property type="entry name" value="EXTRACELLULAR METALLOPROTEINASE MEP"/>
    <property type="match status" value="1"/>
</dbReference>
<gene>
    <name evidence="16" type="ORF">SAMN05444277_101201</name>
</gene>
<organism evidence="16 17">
    <name type="scientific">Parafilimonas terrae</name>
    <dbReference type="NCBI Taxonomy" id="1465490"/>
    <lineage>
        <taxon>Bacteria</taxon>
        <taxon>Pseudomonadati</taxon>
        <taxon>Bacteroidota</taxon>
        <taxon>Chitinophagia</taxon>
        <taxon>Chitinophagales</taxon>
        <taxon>Chitinophagaceae</taxon>
        <taxon>Parafilimonas</taxon>
    </lineage>
</organism>